<organism evidence="2 3">
    <name type="scientific">Vitrella brassicaformis (strain CCMP3155)</name>
    <dbReference type="NCBI Taxonomy" id="1169540"/>
    <lineage>
        <taxon>Eukaryota</taxon>
        <taxon>Sar</taxon>
        <taxon>Alveolata</taxon>
        <taxon>Colpodellida</taxon>
        <taxon>Vitrellaceae</taxon>
        <taxon>Vitrella</taxon>
    </lineage>
</organism>
<evidence type="ECO:0000313" key="3">
    <source>
        <dbReference type="Proteomes" id="UP000041254"/>
    </source>
</evidence>
<dbReference type="Proteomes" id="UP000041254">
    <property type="component" value="Unassembled WGS sequence"/>
</dbReference>
<dbReference type="VEuPathDB" id="CryptoDB:Vbra_16260"/>
<evidence type="ECO:0000313" key="2">
    <source>
        <dbReference type="EMBL" id="CEM18666.1"/>
    </source>
</evidence>
<sequence length="534" mass="59008">MSASQPISVKFEGSEDTLTISEAVAQQYTFFQALVDGGFQESAERTVTLKEISRPIAAVVLQTRNDMLRSVTRETMLECLAALDFLDPKDKPKLLDGISKKILRNRWQEEGRLCRRILDMAFKRPLIRDLLSSSPELTQACAPYLVESGSRVAAQWTATASGEEGNDGSMRGFVVDVLQRLNSLIEDGTCVVKLDTLKRFLTEATASTNFNEAAAATFETEKMAFDCEIRVANPGRSTTTAKGFTVGLQSSPDSCKGLGRHRITEDPEDADDDEPSDGKLLRKVRRIEVSTLPSKRHNEALFCYSFRTSYSIDCGDDKTINEEDNNIAMDHVDPETDASMHMFSLGVLGSGERMGVTHVFPFKHHDAFSDRETKTKDIQATVTIRQLPMRCLVLYCLRLMIMEGHWDDIQAMGSAITDQVSACMAAYLARVKAPGVSPLRVLTSWLAGREPSMPLHDFSFAQICRAAVTEDVFNAHRSDVVPFIRTVGRLGPLGMLVDHADGLMATILASILEDSGCDAVGEGGRPHKRRRVEL</sequence>
<accession>A0A0G4FVR1</accession>
<dbReference type="InParanoid" id="A0A0G4FVR1"/>
<evidence type="ECO:0000256" key="1">
    <source>
        <dbReference type="SAM" id="MobiDB-lite"/>
    </source>
</evidence>
<dbReference type="PhylomeDB" id="A0A0G4FVR1"/>
<gene>
    <name evidence="2" type="ORF">Vbra_16260</name>
</gene>
<reference evidence="2 3" key="1">
    <citation type="submission" date="2014-11" db="EMBL/GenBank/DDBJ databases">
        <authorList>
            <person name="Zhu J."/>
            <person name="Qi W."/>
            <person name="Song R."/>
        </authorList>
    </citation>
    <scope>NUCLEOTIDE SEQUENCE [LARGE SCALE GENOMIC DNA]</scope>
</reference>
<feature type="compositionally biased region" description="Acidic residues" evidence="1">
    <location>
        <begin position="266"/>
        <end position="275"/>
    </location>
</feature>
<proteinExistence type="predicted"/>
<dbReference type="AlphaFoldDB" id="A0A0G4FVR1"/>
<name>A0A0G4FVR1_VITBC</name>
<feature type="region of interest" description="Disordered" evidence="1">
    <location>
        <begin position="252"/>
        <end position="279"/>
    </location>
</feature>
<protein>
    <submittedName>
        <fullName evidence="2">Uncharacterized protein</fullName>
    </submittedName>
</protein>
<dbReference type="EMBL" id="CDMY01000506">
    <property type="protein sequence ID" value="CEM18666.1"/>
    <property type="molecule type" value="Genomic_DNA"/>
</dbReference>
<keyword evidence="3" id="KW-1185">Reference proteome</keyword>